<proteinExistence type="predicted"/>
<dbReference type="AlphaFoldDB" id="A0A329SYJ3"/>
<dbReference type="VEuPathDB" id="FungiDB:PC110_g2739"/>
<dbReference type="Proteomes" id="UP000251314">
    <property type="component" value="Unassembled WGS sequence"/>
</dbReference>
<dbReference type="STRING" id="29920.A0A329SYJ3"/>
<evidence type="ECO:0000313" key="2">
    <source>
        <dbReference type="Proteomes" id="UP000251314"/>
    </source>
</evidence>
<name>A0A329SYJ3_9STRA</name>
<protein>
    <submittedName>
        <fullName evidence="1">Uncharacterized protein</fullName>
    </submittedName>
</protein>
<reference evidence="1 2" key="1">
    <citation type="submission" date="2018-01" db="EMBL/GenBank/DDBJ databases">
        <title>Draft genome of the strawberry crown rot pathogen Phytophthora cactorum.</title>
        <authorList>
            <person name="Armitage A.D."/>
            <person name="Lysoe E."/>
            <person name="Nellist C.F."/>
            <person name="Harrison R.J."/>
            <person name="Brurberg M.B."/>
        </authorList>
    </citation>
    <scope>NUCLEOTIDE SEQUENCE [LARGE SCALE GENOMIC DNA]</scope>
    <source>
        <strain evidence="1 2">10300</strain>
    </source>
</reference>
<comment type="caution">
    <text evidence="1">The sequence shown here is derived from an EMBL/GenBank/DDBJ whole genome shotgun (WGS) entry which is preliminary data.</text>
</comment>
<sequence>MTVLAVLMQTDTITFCASYGITLVTVQRYKGQTLSGTFAAKPHRNKKNKNASLIDIRWLIDWFTEFAKNVGDVVPVRVRMKKTVDGTVRKYYSSEQFTFLQAYFTWDRLYDEMREFVELSRIRRREPGNSTMRKMLSLHCLNIRIRSPRDNVCDVCSIYMTKMRHGGATLDTTEELGRHTETARRMR</sequence>
<keyword evidence="2" id="KW-1185">Reference proteome</keyword>
<accession>A0A329SYJ3</accession>
<organism evidence="1 2">
    <name type="scientific">Phytophthora cactorum</name>
    <dbReference type="NCBI Taxonomy" id="29920"/>
    <lineage>
        <taxon>Eukaryota</taxon>
        <taxon>Sar</taxon>
        <taxon>Stramenopiles</taxon>
        <taxon>Oomycota</taxon>
        <taxon>Peronosporomycetes</taxon>
        <taxon>Peronosporales</taxon>
        <taxon>Peronosporaceae</taxon>
        <taxon>Phytophthora</taxon>
    </lineage>
</organism>
<dbReference type="PANTHER" id="PTHR34415">
    <property type="entry name" value="INTEGRASE CATALYTIC DOMAIN-CONTAINING PROTEIN"/>
    <property type="match status" value="1"/>
</dbReference>
<gene>
    <name evidence="1" type="ORF">PC110_g2739</name>
</gene>
<dbReference type="EMBL" id="MJFZ01000037">
    <property type="protein sequence ID" value="RAW41016.1"/>
    <property type="molecule type" value="Genomic_DNA"/>
</dbReference>
<dbReference type="PANTHER" id="PTHR34415:SF1">
    <property type="entry name" value="INTEGRASE CATALYTIC DOMAIN-CONTAINING PROTEIN"/>
    <property type="match status" value="1"/>
</dbReference>
<dbReference type="OrthoDB" id="110745at2759"/>
<evidence type="ECO:0000313" key="1">
    <source>
        <dbReference type="EMBL" id="RAW41016.1"/>
    </source>
</evidence>